<evidence type="ECO:0000256" key="1">
    <source>
        <dbReference type="SAM" id="MobiDB-lite"/>
    </source>
</evidence>
<organism evidence="2 3">
    <name type="scientific">Streptomyces nanshensis</name>
    <dbReference type="NCBI Taxonomy" id="518642"/>
    <lineage>
        <taxon>Bacteria</taxon>
        <taxon>Bacillati</taxon>
        <taxon>Actinomycetota</taxon>
        <taxon>Actinomycetes</taxon>
        <taxon>Kitasatosporales</taxon>
        <taxon>Streptomycetaceae</taxon>
        <taxon>Streptomyces</taxon>
    </lineage>
</organism>
<name>A0A1E7LZP8_9ACTN</name>
<sequence>MGARGVLDQAQLVGMAGAAAAALVAEMTKESWASMRSLAARLFRRGGQEEEERQLARLDADQVQAATLDQAALRERWNRRLLTLVEDFPEAADDLAAMARRNPDEQQSGVSQSAENNTGSVIQIGRDNSGSLNTERR</sequence>
<evidence type="ECO:0000313" key="2">
    <source>
        <dbReference type="EMBL" id="OEV21333.1"/>
    </source>
</evidence>
<keyword evidence="3" id="KW-1185">Reference proteome</keyword>
<dbReference type="EMBL" id="LJGZ01000011">
    <property type="protein sequence ID" value="OEV21333.1"/>
    <property type="molecule type" value="Genomic_DNA"/>
</dbReference>
<dbReference type="Proteomes" id="UP000175971">
    <property type="component" value="Unassembled WGS sequence"/>
</dbReference>
<dbReference type="AlphaFoldDB" id="A0A1E7LZP8"/>
<gene>
    <name evidence="2" type="ORF">AN221_07160</name>
</gene>
<comment type="caution">
    <text evidence="2">The sequence shown here is derived from an EMBL/GenBank/DDBJ whole genome shotgun (WGS) entry which is preliminary data.</text>
</comment>
<protein>
    <submittedName>
        <fullName evidence="2">Uncharacterized protein</fullName>
    </submittedName>
</protein>
<accession>A0A1E7LZP8</accession>
<reference evidence="2 3" key="1">
    <citation type="journal article" date="2016" name="Front. Microbiol.">
        <title>Comparative Genomics Analysis of Streptomyces Species Reveals Their Adaptation to the Marine Environment and Their Diversity at the Genomic Level.</title>
        <authorList>
            <person name="Tian X."/>
            <person name="Zhang Z."/>
            <person name="Yang T."/>
            <person name="Chen M."/>
            <person name="Li J."/>
            <person name="Chen F."/>
            <person name="Yang J."/>
            <person name="Li W."/>
            <person name="Zhang B."/>
            <person name="Zhang Z."/>
            <person name="Wu J."/>
            <person name="Zhang C."/>
            <person name="Long L."/>
            <person name="Xiao J."/>
        </authorList>
    </citation>
    <scope>NUCLEOTIDE SEQUENCE [LARGE SCALE GENOMIC DNA]</scope>
    <source>
        <strain evidence="2 3">SCSIO M10372</strain>
    </source>
</reference>
<evidence type="ECO:0000313" key="3">
    <source>
        <dbReference type="Proteomes" id="UP000175971"/>
    </source>
</evidence>
<dbReference type="PATRIC" id="fig|518642.7.peg.3729"/>
<feature type="region of interest" description="Disordered" evidence="1">
    <location>
        <begin position="97"/>
        <end position="137"/>
    </location>
</feature>
<feature type="compositionally biased region" description="Polar residues" evidence="1">
    <location>
        <begin position="105"/>
        <end position="137"/>
    </location>
</feature>
<proteinExistence type="predicted"/>